<reference evidence="1 2" key="1">
    <citation type="journal article" date="2019" name="Emerg. Microbes Infect.">
        <title>Comprehensive subspecies identification of 175 nontuberculous mycobacteria species based on 7547 genomic profiles.</title>
        <authorList>
            <person name="Matsumoto Y."/>
            <person name="Kinjo T."/>
            <person name="Motooka D."/>
            <person name="Nabeya D."/>
            <person name="Jung N."/>
            <person name="Uechi K."/>
            <person name="Horii T."/>
            <person name="Iida T."/>
            <person name="Fujita J."/>
            <person name="Nakamura S."/>
        </authorList>
    </citation>
    <scope>NUCLEOTIDE SEQUENCE [LARGE SCALE GENOMIC DNA]</scope>
    <source>
        <strain evidence="1 2">JCM 13571</strain>
    </source>
</reference>
<dbReference type="KEGG" id="mhib:MHIB_07780"/>
<keyword evidence="2" id="KW-1185">Reference proteome</keyword>
<proteinExistence type="predicted"/>
<dbReference type="EMBL" id="AP022609">
    <property type="protein sequence ID" value="BBZ22360.1"/>
    <property type="molecule type" value="Genomic_DNA"/>
</dbReference>
<sequence>MPALTATANVYFAAEGRGEIWVGAMSATFFALIIVGAAYGDASWGYPIARGQYTPFAVVSVITAGALPLIYLPLYYMGKRRPLRRKQSMEYRAHPRHRN</sequence>
<dbReference type="Proteomes" id="UP000467260">
    <property type="component" value="Chromosome"/>
</dbReference>
<evidence type="ECO:0000313" key="2">
    <source>
        <dbReference type="Proteomes" id="UP000467260"/>
    </source>
</evidence>
<organism evidence="1 2">
    <name type="scientific">Mycolicibacter hiberniae</name>
    <dbReference type="NCBI Taxonomy" id="29314"/>
    <lineage>
        <taxon>Bacteria</taxon>
        <taxon>Bacillati</taxon>
        <taxon>Actinomycetota</taxon>
        <taxon>Actinomycetes</taxon>
        <taxon>Mycobacteriales</taxon>
        <taxon>Mycobacteriaceae</taxon>
        <taxon>Mycolicibacter</taxon>
    </lineage>
</organism>
<accession>A0A7I7WZ54</accession>
<dbReference type="AlphaFoldDB" id="A0A7I7WZ54"/>
<name>A0A7I7WZ54_9MYCO</name>
<protein>
    <submittedName>
        <fullName evidence="1">Uncharacterized protein</fullName>
    </submittedName>
</protein>
<evidence type="ECO:0000313" key="1">
    <source>
        <dbReference type="EMBL" id="BBZ22360.1"/>
    </source>
</evidence>
<gene>
    <name evidence="1" type="ORF">MHIB_07780</name>
</gene>